<gene>
    <name evidence="1" type="ORF">EVAR_80098_1</name>
</gene>
<reference evidence="1 2" key="1">
    <citation type="journal article" date="2019" name="Commun. Biol.">
        <title>The bagworm genome reveals a unique fibroin gene that provides high tensile strength.</title>
        <authorList>
            <person name="Kono N."/>
            <person name="Nakamura H."/>
            <person name="Ohtoshi R."/>
            <person name="Tomita M."/>
            <person name="Numata K."/>
            <person name="Arakawa K."/>
        </authorList>
    </citation>
    <scope>NUCLEOTIDE SEQUENCE [LARGE SCALE GENOMIC DNA]</scope>
</reference>
<sequence>MFGSGRRDRRPTFTSHELFENLPKPRRCDPGFQLAASGRSLPAVLTTSTRAPNPVSLSSDKRSCSVLMPSPSPVTSAEKMTAQVACSKSSLDRFLSTTLRGSTVSSQTLLGA</sequence>
<keyword evidence="2" id="KW-1185">Reference proteome</keyword>
<dbReference type="Proteomes" id="UP000299102">
    <property type="component" value="Unassembled WGS sequence"/>
</dbReference>
<dbReference type="AlphaFoldDB" id="A0A4C1UCR8"/>
<accession>A0A4C1UCR8</accession>
<evidence type="ECO:0000313" key="1">
    <source>
        <dbReference type="EMBL" id="GBP24245.1"/>
    </source>
</evidence>
<evidence type="ECO:0000313" key="2">
    <source>
        <dbReference type="Proteomes" id="UP000299102"/>
    </source>
</evidence>
<name>A0A4C1UCR8_EUMVA</name>
<organism evidence="1 2">
    <name type="scientific">Eumeta variegata</name>
    <name type="common">Bagworm moth</name>
    <name type="synonym">Eumeta japonica</name>
    <dbReference type="NCBI Taxonomy" id="151549"/>
    <lineage>
        <taxon>Eukaryota</taxon>
        <taxon>Metazoa</taxon>
        <taxon>Ecdysozoa</taxon>
        <taxon>Arthropoda</taxon>
        <taxon>Hexapoda</taxon>
        <taxon>Insecta</taxon>
        <taxon>Pterygota</taxon>
        <taxon>Neoptera</taxon>
        <taxon>Endopterygota</taxon>
        <taxon>Lepidoptera</taxon>
        <taxon>Glossata</taxon>
        <taxon>Ditrysia</taxon>
        <taxon>Tineoidea</taxon>
        <taxon>Psychidae</taxon>
        <taxon>Oiketicinae</taxon>
        <taxon>Eumeta</taxon>
    </lineage>
</organism>
<comment type="caution">
    <text evidence="1">The sequence shown here is derived from an EMBL/GenBank/DDBJ whole genome shotgun (WGS) entry which is preliminary data.</text>
</comment>
<proteinExistence type="predicted"/>
<protein>
    <submittedName>
        <fullName evidence="1">Uncharacterized protein</fullName>
    </submittedName>
</protein>
<dbReference type="EMBL" id="BGZK01000159">
    <property type="protein sequence ID" value="GBP24245.1"/>
    <property type="molecule type" value="Genomic_DNA"/>
</dbReference>